<dbReference type="PANTHER" id="PTHR33490:SF3">
    <property type="entry name" value="CONSERVED INTEGRAL MEMBRANE PROTEIN"/>
    <property type="match status" value="1"/>
</dbReference>
<dbReference type="STRING" id="75922.BST47_10115"/>
<gene>
    <name evidence="2" type="ORF">BST47_10115</name>
</gene>
<name>A0A1X0JTF2_9MYCO</name>
<comment type="caution">
    <text evidence="2">The sequence shown here is derived from an EMBL/GenBank/DDBJ whole genome shotgun (WGS) entry which is preliminary data.</text>
</comment>
<dbReference type="AlphaFoldDB" id="A0A1X0JTF2"/>
<dbReference type="EMBL" id="MVIM01000004">
    <property type="protein sequence ID" value="ORB66213.1"/>
    <property type="molecule type" value="Genomic_DNA"/>
</dbReference>
<keyword evidence="3" id="KW-1185">Reference proteome</keyword>
<evidence type="ECO:0000313" key="3">
    <source>
        <dbReference type="Proteomes" id="UP000192411"/>
    </source>
</evidence>
<evidence type="ECO:0000313" key="2">
    <source>
        <dbReference type="EMBL" id="ORB66213.1"/>
    </source>
</evidence>
<organism evidence="2 3">
    <name type="scientific">Mycolicibacterium tusciae</name>
    <dbReference type="NCBI Taxonomy" id="75922"/>
    <lineage>
        <taxon>Bacteria</taxon>
        <taxon>Bacillati</taxon>
        <taxon>Actinomycetota</taxon>
        <taxon>Actinomycetes</taxon>
        <taxon>Mycobacteriales</taxon>
        <taxon>Mycobacteriaceae</taxon>
        <taxon>Mycolicibacterium</taxon>
    </lineage>
</organism>
<dbReference type="SUPFAM" id="SSF54001">
    <property type="entry name" value="Cysteine proteinases"/>
    <property type="match status" value="1"/>
</dbReference>
<reference evidence="2 3" key="1">
    <citation type="submission" date="2017-02" db="EMBL/GenBank/DDBJ databases">
        <title>The new phylogeny of genus Mycobacterium.</title>
        <authorList>
            <person name="Tortoli E."/>
            <person name="Trovato A."/>
            <person name="Cirillo D.M."/>
        </authorList>
    </citation>
    <scope>NUCLEOTIDE SEQUENCE [LARGE SCALE GENOMIC DNA]</scope>
    <source>
        <strain evidence="2 3">DSM 44338</strain>
    </source>
</reference>
<dbReference type="OrthoDB" id="4697328at2"/>
<sequence length="222" mass="25118">MSDTSSDSSFLETTDFLDWQHDDVQSFTENAVGHVRNPMQQARLIFAAVRDRIWYDPYSTDDDPEHYRASYVATASRAYCVPKAVLLTAAARAAGIPARLGFADVRNHLQTPTLRARMGGTDLFVYHGYSELRLNDRWVKATPAFNAELCARFGVPPIGFDGHNDALLHAHDGEGSKHMEYLNDRGWYHDLPFTDIVTELHNRYGSFMRDCEAEPDAFAQEL</sequence>
<proteinExistence type="predicted"/>
<dbReference type="InterPro" id="IPR002931">
    <property type="entry name" value="Transglutaminase-like"/>
</dbReference>
<protein>
    <submittedName>
        <fullName evidence="2">Transglutaminase</fullName>
    </submittedName>
</protein>
<evidence type="ECO:0000259" key="1">
    <source>
        <dbReference type="Pfam" id="PF01841"/>
    </source>
</evidence>
<dbReference type="InterPro" id="IPR038765">
    <property type="entry name" value="Papain-like_cys_pep_sf"/>
</dbReference>
<dbReference type="Pfam" id="PF01841">
    <property type="entry name" value="Transglut_core"/>
    <property type="match status" value="1"/>
</dbReference>
<dbReference type="Gene3D" id="3.10.620.30">
    <property type="match status" value="1"/>
</dbReference>
<dbReference type="RefSeq" id="WP_107528917.1">
    <property type="nucleotide sequence ID" value="NZ_MVIM01000004.1"/>
</dbReference>
<dbReference type="Proteomes" id="UP000192411">
    <property type="component" value="Unassembled WGS sequence"/>
</dbReference>
<dbReference type="PANTHER" id="PTHR33490">
    <property type="entry name" value="BLR5614 PROTEIN-RELATED"/>
    <property type="match status" value="1"/>
</dbReference>
<accession>A0A1X0JTF2</accession>
<feature type="domain" description="Transglutaminase-like" evidence="1">
    <location>
        <begin position="26"/>
        <end position="143"/>
    </location>
</feature>